<sequence length="71" mass="7552">MTQSILNKSTLRLVFDNGIDESGKAVFKTKSYSNVDPVSTADQFQATAAAIATLSSLPLSSVERSDTSIIN</sequence>
<evidence type="ECO:0000313" key="3">
    <source>
        <dbReference type="Proteomes" id="UP000077271"/>
    </source>
</evidence>
<dbReference type="Pfam" id="PF07872">
    <property type="entry name" value="DUF1659"/>
    <property type="match status" value="1"/>
</dbReference>
<reference evidence="2 3" key="1">
    <citation type="submission" date="2016-01" db="EMBL/GenBank/DDBJ databases">
        <title>Investigation of taxonomic status of Bacillus aminovorans.</title>
        <authorList>
            <person name="Verma A."/>
            <person name="Pal Y."/>
            <person name="Krishnamurthi S."/>
        </authorList>
    </citation>
    <scope>NUCLEOTIDE SEQUENCE [LARGE SCALE GENOMIC DNA]</scope>
    <source>
        <strain evidence="2 3">DSM 4337</strain>
    </source>
</reference>
<feature type="domain" description="DUF1659" evidence="1">
    <location>
        <begin position="2"/>
        <end position="70"/>
    </location>
</feature>
<proteinExistence type="predicted"/>
<dbReference type="InterPro" id="IPR012454">
    <property type="entry name" value="DUF1659"/>
</dbReference>
<dbReference type="Proteomes" id="UP000077271">
    <property type="component" value="Unassembled WGS sequence"/>
</dbReference>
<evidence type="ECO:0000259" key="1">
    <source>
        <dbReference type="Pfam" id="PF07872"/>
    </source>
</evidence>
<name>A0A177KN67_9BACI</name>
<protein>
    <recommendedName>
        <fullName evidence="1">DUF1659 domain-containing protein</fullName>
    </recommendedName>
</protein>
<dbReference type="AlphaFoldDB" id="A0A177KN67"/>
<dbReference type="RefSeq" id="WP_063975272.1">
    <property type="nucleotide sequence ID" value="NZ_LQWZ01000033.1"/>
</dbReference>
<gene>
    <name evidence="2" type="ORF">AWH48_09535</name>
</gene>
<comment type="caution">
    <text evidence="2">The sequence shown here is derived from an EMBL/GenBank/DDBJ whole genome shotgun (WGS) entry which is preliminary data.</text>
</comment>
<dbReference type="EMBL" id="LQWZ01000033">
    <property type="protein sequence ID" value="OAH54813.1"/>
    <property type="molecule type" value="Genomic_DNA"/>
</dbReference>
<accession>A0A177KN67</accession>
<dbReference type="OrthoDB" id="48766at2"/>
<evidence type="ECO:0000313" key="2">
    <source>
        <dbReference type="EMBL" id="OAH54813.1"/>
    </source>
</evidence>
<organism evidence="2 3">
    <name type="scientific">Domibacillus aminovorans</name>
    <dbReference type="NCBI Taxonomy" id="29332"/>
    <lineage>
        <taxon>Bacteria</taxon>
        <taxon>Bacillati</taxon>
        <taxon>Bacillota</taxon>
        <taxon>Bacilli</taxon>
        <taxon>Bacillales</taxon>
        <taxon>Bacillaceae</taxon>
        <taxon>Domibacillus</taxon>
    </lineage>
</organism>